<name>A0A5C0SEF1_CRATE</name>
<sequence>MNRFYELVLIDRIKKLEEKNKRLKIEIKEHKKQNPVFVDNGNHEECMKLWNRIEELEEENENLKFQHEKMAEKIRELRKFKNEAVKRVVSAEKLNRELIKALEFMLNWNTKISEEMGIADTEESLIKFIELKKLLEKAEKVI</sequence>
<organism evidence="2 3">
    <name type="scientific">Crassaminicella thermophila</name>
    <dbReference type="NCBI Taxonomy" id="2599308"/>
    <lineage>
        <taxon>Bacteria</taxon>
        <taxon>Bacillati</taxon>
        <taxon>Bacillota</taxon>
        <taxon>Clostridia</taxon>
        <taxon>Eubacteriales</taxon>
        <taxon>Clostridiaceae</taxon>
        <taxon>Crassaminicella</taxon>
    </lineage>
</organism>
<keyword evidence="3" id="KW-1185">Reference proteome</keyword>
<gene>
    <name evidence="2" type="ORF">FQB35_04470</name>
</gene>
<dbReference type="KEGG" id="crs:FQB35_04470"/>
<proteinExistence type="predicted"/>
<keyword evidence="1" id="KW-0175">Coiled coil</keyword>
<protein>
    <submittedName>
        <fullName evidence="2">Uncharacterized protein</fullName>
    </submittedName>
</protein>
<dbReference type="RefSeq" id="WP_148808829.1">
    <property type="nucleotide sequence ID" value="NZ_CP042243.1"/>
</dbReference>
<dbReference type="Proteomes" id="UP000324646">
    <property type="component" value="Chromosome"/>
</dbReference>
<evidence type="ECO:0000313" key="3">
    <source>
        <dbReference type="Proteomes" id="UP000324646"/>
    </source>
</evidence>
<evidence type="ECO:0000256" key="1">
    <source>
        <dbReference type="SAM" id="Coils"/>
    </source>
</evidence>
<evidence type="ECO:0000313" key="2">
    <source>
        <dbReference type="EMBL" id="QEK11674.1"/>
    </source>
</evidence>
<accession>A0A5C0SEF1</accession>
<dbReference type="AlphaFoldDB" id="A0A5C0SEF1"/>
<reference evidence="2 3" key="1">
    <citation type="submission" date="2019-07" db="EMBL/GenBank/DDBJ databases">
        <title>Complete genome of Crassaminicella thermophila SY095.</title>
        <authorList>
            <person name="Li X."/>
        </authorList>
    </citation>
    <scope>NUCLEOTIDE SEQUENCE [LARGE SCALE GENOMIC DNA]</scope>
    <source>
        <strain evidence="2 3">SY095</strain>
    </source>
</reference>
<feature type="coiled-coil region" evidence="1">
    <location>
        <begin position="6"/>
        <end position="83"/>
    </location>
</feature>
<dbReference type="EMBL" id="CP042243">
    <property type="protein sequence ID" value="QEK11674.1"/>
    <property type="molecule type" value="Genomic_DNA"/>
</dbReference>